<comment type="cofactor">
    <cofactor evidence="1">
        <name>Mg(2+)</name>
        <dbReference type="ChEBI" id="CHEBI:18420"/>
    </cofactor>
</comment>
<dbReference type="InterPro" id="IPR036412">
    <property type="entry name" value="HAD-like_sf"/>
</dbReference>
<dbReference type="SUPFAM" id="SSF56784">
    <property type="entry name" value="HAD-like"/>
    <property type="match status" value="1"/>
</dbReference>
<accession>A0A656JHX0</accession>
<dbReference type="PANTHER" id="PTHR46193">
    <property type="entry name" value="6-PHOSPHOGLUCONATE PHOSPHATASE"/>
    <property type="match status" value="1"/>
</dbReference>
<dbReference type="Pfam" id="PF13419">
    <property type="entry name" value="HAD_2"/>
    <property type="match status" value="1"/>
</dbReference>
<comment type="caution">
    <text evidence="5">The sequence shown here is derived from an EMBL/GenBank/DDBJ whole genome shotgun (WGS) entry which is preliminary data.</text>
</comment>
<evidence type="ECO:0000256" key="4">
    <source>
        <dbReference type="ARBA" id="ARBA00022842"/>
    </source>
</evidence>
<protein>
    <submittedName>
        <fullName evidence="5">Putative hydrolase</fullName>
    </submittedName>
</protein>
<keyword evidence="3" id="KW-0479">Metal-binding</keyword>
<dbReference type="GO" id="GO:0046872">
    <property type="term" value="F:metal ion binding"/>
    <property type="evidence" value="ECO:0007669"/>
    <property type="project" value="UniProtKB-KW"/>
</dbReference>
<evidence type="ECO:0000256" key="2">
    <source>
        <dbReference type="ARBA" id="ARBA00006171"/>
    </source>
</evidence>
<dbReference type="GO" id="GO:0016787">
    <property type="term" value="F:hydrolase activity"/>
    <property type="evidence" value="ECO:0007669"/>
    <property type="project" value="UniProtKB-KW"/>
</dbReference>
<evidence type="ECO:0000313" key="5">
    <source>
        <dbReference type="EMBL" id="EPN26438.1"/>
    </source>
</evidence>
<evidence type="ECO:0000256" key="1">
    <source>
        <dbReference type="ARBA" id="ARBA00001946"/>
    </source>
</evidence>
<organism evidence="5 6">
    <name type="scientific">Pseudomonas syringae pv. actinidiae ICMP 19096</name>
    <dbReference type="NCBI Taxonomy" id="1194405"/>
    <lineage>
        <taxon>Bacteria</taxon>
        <taxon>Pseudomonadati</taxon>
        <taxon>Pseudomonadota</taxon>
        <taxon>Gammaproteobacteria</taxon>
        <taxon>Pseudomonadales</taxon>
        <taxon>Pseudomonadaceae</taxon>
        <taxon>Pseudomonas</taxon>
        <taxon>Pseudomonas syringae</taxon>
    </lineage>
</organism>
<comment type="similarity">
    <text evidence="2">Belongs to the HAD-like hydrolase superfamily. CbbY/CbbZ/Gph/YieH family.</text>
</comment>
<dbReference type="InterPro" id="IPR041492">
    <property type="entry name" value="HAD_2"/>
</dbReference>
<gene>
    <name evidence="5" type="ORF">A245_48255</name>
</gene>
<dbReference type="EMBL" id="AOKF01004138">
    <property type="protein sequence ID" value="EPN26438.1"/>
    <property type="molecule type" value="Genomic_DNA"/>
</dbReference>
<reference evidence="5 6" key="1">
    <citation type="journal article" date="2013" name="PLoS Pathog.">
        <title>Genomic analysis of the Kiwifruit pathogen Pseudomonas syringae pv. actinidiae provides insight into the origins of an emergent plant disease.</title>
        <authorList>
            <person name="McCann H.C."/>
            <person name="Rikkerink E.H."/>
            <person name="Bertels F."/>
            <person name="Fiers M."/>
            <person name="Lu A."/>
            <person name="Rees-George J."/>
            <person name="Andersen M.T."/>
            <person name="Gleave A.P."/>
            <person name="Haubold B."/>
            <person name="Wohlers M.W."/>
            <person name="Guttman D.S."/>
            <person name="Wang P.W."/>
            <person name="Straub C."/>
            <person name="Vanneste J.L."/>
            <person name="Rainey P.B."/>
            <person name="Templeton M.D."/>
        </authorList>
    </citation>
    <scope>NUCLEOTIDE SEQUENCE [LARGE SCALE GENOMIC DNA]</scope>
    <source>
        <strain evidence="5 6">ICMP 19096</strain>
    </source>
</reference>
<dbReference type="InterPro" id="IPR023214">
    <property type="entry name" value="HAD_sf"/>
</dbReference>
<dbReference type="InterPro" id="IPR051600">
    <property type="entry name" value="Beta-PGM-like"/>
</dbReference>
<evidence type="ECO:0000256" key="3">
    <source>
        <dbReference type="ARBA" id="ARBA00022723"/>
    </source>
</evidence>
<dbReference type="PANTHER" id="PTHR46193:SF10">
    <property type="entry name" value="6-PHOSPHOGLUCONATE PHOSPHATASE"/>
    <property type="match status" value="1"/>
</dbReference>
<dbReference type="Gene3D" id="1.10.150.240">
    <property type="entry name" value="Putative phosphatase, domain 2"/>
    <property type="match status" value="1"/>
</dbReference>
<proteinExistence type="inferred from homology"/>
<evidence type="ECO:0000313" key="6">
    <source>
        <dbReference type="Proteomes" id="UP000018849"/>
    </source>
</evidence>
<dbReference type="AlphaFoldDB" id="A0A656JHX0"/>
<sequence>MELHMNKMAASTMDAPYVMAVPATDFRPKLIIFDCDGVLVQSEEITLTLLASMLKRRVSENIKNDSFFDPSSLIERFRGRKTAECLKEFEVCFNTRLEDDFELHFRHASHDLLQKQLKPTKGVKTLLSELSIPYCVASSAPRKKN</sequence>
<name>A0A656JHX0_PSESF</name>
<dbReference type="InterPro" id="IPR023198">
    <property type="entry name" value="PGP-like_dom2"/>
</dbReference>
<dbReference type="Gene3D" id="3.40.50.1000">
    <property type="entry name" value="HAD superfamily/HAD-like"/>
    <property type="match status" value="1"/>
</dbReference>
<dbReference type="Proteomes" id="UP000018849">
    <property type="component" value="Unassembled WGS sequence"/>
</dbReference>
<keyword evidence="5" id="KW-0378">Hydrolase</keyword>
<keyword evidence="4" id="KW-0460">Magnesium</keyword>